<keyword evidence="2" id="KW-1133">Transmembrane helix</keyword>
<protein>
    <submittedName>
        <fullName evidence="3">Uncharacterized protein</fullName>
    </submittedName>
</protein>
<evidence type="ECO:0000256" key="1">
    <source>
        <dbReference type="ARBA" id="ARBA00035112"/>
    </source>
</evidence>
<proteinExistence type="inferred from homology"/>
<gene>
    <name evidence="3" type="ORF">ABVK25_000479</name>
</gene>
<evidence type="ECO:0000256" key="2">
    <source>
        <dbReference type="SAM" id="Phobius"/>
    </source>
</evidence>
<keyword evidence="2" id="KW-0472">Membrane</keyword>
<dbReference type="PANTHER" id="PTHR33365">
    <property type="entry name" value="YALI0B05434P"/>
    <property type="match status" value="1"/>
</dbReference>
<comment type="similarity">
    <text evidence="1">Belongs to the ustYa family.</text>
</comment>
<keyword evidence="4" id="KW-1185">Reference proteome</keyword>
<sequence>MVQEQEQEPFLPIKEYAQEPNTVHPSVDSAKGLSRWWAWRLQIFIHGALIILYTVLSVAAIRTHSNRPLAPRPAIDNLDTKYTRTIFHNLSGNPYAGPPSPETDAAWSDLLAPMHIRITKAELQRDNQDSVPLTEGGGYLGWMGVFHELHCVNMLRRWNYREYYHRDLGPEEEKHLGFHVDHCFEMLRQSAICYADASLTTFKWHPAKTRPMFNASESVHNCVDWDTLMKSVADRVVQEEEILRLDNPLMNGK</sequence>
<accession>A0ABR4BN04</accession>
<dbReference type="Proteomes" id="UP001590951">
    <property type="component" value="Unassembled WGS sequence"/>
</dbReference>
<dbReference type="Pfam" id="PF11807">
    <property type="entry name" value="UstYa"/>
    <property type="match status" value="1"/>
</dbReference>
<organism evidence="3 4">
    <name type="scientific">Lepraria finkii</name>
    <dbReference type="NCBI Taxonomy" id="1340010"/>
    <lineage>
        <taxon>Eukaryota</taxon>
        <taxon>Fungi</taxon>
        <taxon>Dikarya</taxon>
        <taxon>Ascomycota</taxon>
        <taxon>Pezizomycotina</taxon>
        <taxon>Lecanoromycetes</taxon>
        <taxon>OSLEUM clade</taxon>
        <taxon>Lecanoromycetidae</taxon>
        <taxon>Lecanorales</taxon>
        <taxon>Lecanorineae</taxon>
        <taxon>Stereocaulaceae</taxon>
        <taxon>Lepraria</taxon>
    </lineage>
</organism>
<dbReference type="InterPro" id="IPR021765">
    <property type="entry name" value="UstYa-like"/>
</dbReference>
<comment type="caution">
    <text evidence="3">The sequence shown here is derived from an EMBL/GenBank/DDBJ whole genome shotgun (WGS) entry which is preliminary data.</text>
</comment>
<reference evidence="3 4" key="1">
    <citation type="submission" date="2024-09" db="EMBL/GenBank/DDBJ databases">
        <title>Rethinking Asexuality: The Enigmatic Case of Functional Sexual Genes in Lepraria (Stereocaulaceae).</title>
        <authorList>
            <person name="Doellman M."/>
            <person name="Sun Y."/>
            <person name="Barcenas-Pena A."/>
            <person name="Lumbsch H.T."/>
            <person name="Grewe F."/>
        </authorList>
    </citation>
    <scope>NUCLEOTIDE SEQUENCE [LARGE SCALE GENOMIC DNA]</scope>
    <source>
        <strain evidence="3 4">Grewe 0041</strain>
    </source>
</reference>
<evidence type="ECO:0000313" key="3">
    <source>
        <dbReference type="EMBL" id="KAL2059187.1"/>
    </source>
</evidence>
<dbReference type="PANTHER" id="PTHR33365:SF7">
    <property type="entry name" value="TAT PATHWAY SIGNAL SEQUENCE"/>
    <property type="match status" value="1"/>
</dbReference>
<evidence type="ECO:0000313" key="4">
    <source>
        <dbReference type="Proteomes" id="UP001590951"/>
    </source>
</evidence>
<name>A0ABR4BN04_9LECA</name>
<feature type="transmembrane region" description="Helical" evidence="2">
    <location>
        <begin position="43"/>
        <end position="61"/>
    </location>
</feature>
<dbReference type="EMBL" id="JBHFEH010000001">
    <property type="protein sequence ID" value="KAL2059187.1"/>
    <property type="molecule type" value="Genomic_DNA"/>
</dbReference>
<keyword evidence="2" id="KW-0812">Transmembrane</keyword>